<dbReference type="Gene3D" id="2.60.450.10">
    <property type="entry name" value="Lipopolysaccharide (LPS) transport protein A like domain"/>
    <property type="match status" value="1"/>
</dbReference>
<protein>
    <recommendedName>
        <fullName evidence="1">Organic solvent tolerance-like N-terminal domain-containing protein</fullName>
    </recommendedName>
</protein>
<proteinExistence type="predicted"/>
<dbReference type="AlphaFoldDB" id="A0A7V5H3H7"/>
<gene>
    <name evidence="2" type="ORF">ENL21_04960</name>
</gene>
<evidence type="ECO:0000313" key="2">
    <source>
        <dbReference type="EMBL" id="HHE55110.1"/>
    </source>
</evidence>
<evidence type="ECO:0000259" key="1">
    <source>
        <dbReference type="Pfam" id="PF13100"/>
    </source>
</evidence>
<dbReference type="EMBL" id="DRTD01000365">
    <property type="protein sequence ID" value="HHE55110.1"/>
    <property type="molecule type" value="Genomic_DNA"/>
</dbReference>
<sequence>MAKVLKLWNWNDMVSRLLYFLLLLGTVSLFAQNKGLELLHADIHVGKKVGQEQLRIFEGNVHFQQDTIHMWCQRAVMHEQKKKIDFEDQVKITNEHSTIRAERIEYYWETRQSYCYHQVQIKTEENSLYANYLEYNFKSGQARARDQVYLFNKENLTHIWGYEGFYNPDEKYSQVSVNAHLMKIDTTSTDTLHIFASVLEYFNQKEERKARAIDSVTILQGNLKAVCDTAIYWIDRDMAILKHHPQAWYEDSYLKGLEMEVYFDSLRLKQITLLGEAEARTLADSSTGEEDVLKGKRIHFFIKDKKPERIIAIDNASSLYYITDANAEDKGANYATADTIKIFFQAGKLDSIGILGGARGTYYPEAFKKEIKVEQ</sequence>
<name>A0A7V5H3H7_CALAY</name>
<feature type="domain" description="Organic solvent tolerance-like N-terminal" evidence="1">
    <location>
        <begin position="37"/>
        <end position="183"/>
    </location>
</feature>
<organism evidence="2">
    <name type="scientific">Caldithrix abyssi</name>
    <dbReference type="NCBI Taxonomy" id="187145"/>
    <lineage>
        <taxon>Bacteria</taxon>
        <taxon>Pseudomonadati</taxon>
        <taxon>Calditrichota</taxon>
        <taxon>Calditrichia</taxon>
        <taxon>Calditrichales</taxon>
        <taxon>Calditrichaceae</taxon>
        <taxon>Caldithrix</taxon>
    </lineage>
</organism>
<dbReference type="Proteomes" id="UP000886111">
    <property type="component" value="Unassembled WGS sequence"/>
</dbReference>
<dbReference type="Pfam" id="PF13100">
    <property type="entry name" value="OstA_2"/>
    <property type="match status" value="1"/>
</dbReference>
<reference evidence="2" key="1">
    <citation type="journal article" date="2020" name="mSystems">
        <title>Genome- and Community-Level Interaction Insights into Carbon Utilization and Element Cycling Functions of Hydrothermarchaeota in Hydrothermal Sediment.</title>
        <authorList>
            <person name="Zhou Z."/>
            <person name="Liu Y."/>
            <person name="Xu W."/>
            <person name="Pan J."/>
            <person name="Luo Z.H."/>
            <person name="Li M."/>
        </authorList>
    </citation>
    <scope>NUCLEOTIDE SEQUENCE [LARGE SCALE GENOMIC DNA]</scope>
    <source>
        <strain evidence="2">HyVt-76</strain>
    </source>
</reference>
<dbReference type="InterPro" id="IPR005653">
    <property type="entry name" value="OstA-like_N"/>
</dbReference>
<accession>A0A7V5H3H7</accession>
<comment type="caution">
    <text evidence="2">The sequence shown here is derived from an EMBL/GenBank/DDBJ whole genome shotgun (WGS) entry which is preliminary data.</text>
</comment>